<proteinExistence type="predicted"/>
<evidence type="ECO:0000256" key="1">
    <source>
        <dbReference type="ARBA" id="ARBA00022801"/>
    </source>
</evidence>
<evidence type="ECO:0000313" key="7">
    <source>
        <dbReference type="Proteomes" id="UP000502498"/>
    </source>
</evidence>
<feature type="active site" description="Proton acceptor" evidence="4">
    <location>
        <position position="144"/>
    </location>
</feature>
<protein>
    <submittedName>
        <fullName evidence="6">Patatin-like phospholipase family protein</fullName>
    </submittedName>
</protein>
<name>A0A7D4QLK8_9MICO</name>
<organism evidence="6 7">
    <name type="scientific">Microbacterium hominis</name>
    <dbReference type="NCBI Taxonomy" id="162426"/>
    <lineage>
        <taxon>Bacteria</taxon>
        <taxon>Bacillati</taxon>
        <taxon>Actinomycetota</taxon>
        <taxon>Actinomycetes</taxon>
        <taxon>Micrococcales</taxon>
        <taxon>Microbacteriaceae</taxon>
        <taxon>Microbacterium</taxon>
    </lineage>
</organism>
<dbReference type="Gene3D" id="3.40.1090.10">
    <property type="entry name" value="Cytosolic phospholipase A2 catalytic domain"/>
    <property type="match status" value="2"/>
</dbReference>
<dbReference type="InterPro" id="IPR050301">
    <property type="entry name" value="NTE"/>
</dbReference>
<dbReference type="PANTHER" id="PTHR14226">
    <property type="entry name" value="NEUROPATHY TARGET ESTERASE/SWISS CHEESE D.MELANOGASTER"/>
    <property type="match status" value="1"/>
</dbReference>
<reference evidence="6 7" key="1">
    <citation type="submission" date="2020-05" db="EMBL/GenBank/DDBJ databases">
        <title>Strain PA2F3 complete genome.</title>
        <authorList>
            <person name="Kim Y.-S."/>
            <person name="Kim S.-J."/>
            <person name="Jung H.-k."/>
            <person name="Kim S.-E."/>
            <person name="Kim K.-H."/>
        </authorList>
    </citation>
    <scope>NUCLEOTIDE SEQUENCE [LARGE SCALE GENOMIC DNA]</scope>
    <source>
        <strain evidence="6 7">PA2F3</strain>
    </source>
</reference>
<dbReference type="GO" id="GO:0016042">
    <property type="term" value="P:lipid catabolic process"/>
    <property type="evidence" value="ECO:0007669"/>
    <property type="project" value="UniProtKB-UniRule"/>
</dbReference>
<keyword evidence="1 4" id="KW-0378">Hydrolase</keyword>
<comment type="caution">
    <text evidence="4">Lacks conserved residue(s) required for the propagation of feature annotation.</text>
</comment>
<accession>A0A7D4QLK8</accession>
<dbReference type="PROSITE" id="PS51635">
    <property type="entry name" value="PNPLA"/>
    <property type="match status" value="1"/>
</dbReference>
<evidence type="ECO:0000256" key="2">
    <source>
        <dbReference type="ARBA" id="ARBA00022963"/>
    </source>
</evidence>
<evidence type="ECO:0000256" key="3">
    <source>
        <dbReference type="ARBA" id="ARBA00023098"/>
    </source>
</evidence>
<dbReference type="GO" id="GO:0016787">
    <property type="term" value="F:hydrolase activity"/>
    <property type="evidence" value="ECO:0007669"/>
    <property type="project" value="UniProtKB-UniRule"/>
</dbReference>
<dbReference type="PANTHER" id="PTHR14226:SF29">
    <property type="entry name" value="NEUROPATHY TARGET ESTERASE SWS"/>
    <property type="match status" value="1"/>
</dbReference>
<dbReference type="EMBL" id="CP054038">
    <property type="protein sequence ID" value="QKJ20996.1"/>
    <property type="molecule type" value="Genomic_DNA"/>
</dbReference>
<gene>
    <name evidence="6" type="ORF">HQM25_00285</name>
</gene>
<keyword evidence="2 4" id="KW-0442">Lipid degradation</keyword>
<evidence type="ECO:0000259" key="5">
    <source>
        <dbReference type="PROSITE" id="PS51635"/>
    </source>
</evidence>
<dbReference type="InterPro" id="IPR016035">
    <property type="entry name" value="Acyl_Trfase/lysoPLipase"/>
</dbReference>
<evidence type="ECO:0000313" key="6">
    <source>
        <dbReference type="EMBL" id="QKJ20996.1"/>
    </source>
</evidence>
<dbReference type="Proteomes" id="UP000502498">
    <property type="component" value="Chromosome"/>
</dbReference>
<feature type="domain" description="PNPLA" evidence="5">
    <location>
        <begin position="1"/>
        <end position="157"/>
    </location>
</feature>
<dbReference type="AlphaFoldDB" id="A0A7D4QLK8"/>
<dbReference type="SUPFAM" id="SSF52151">
    <property type="entry name" value="FabD/lysophospholipase-like"/>
    <property type="match status" value="1"/>
</dbReference>
<feature type="active site" description="Nucleophile" evidence="4">
    <location>
        <position position="19"/>
    </location>
</feature>
<feature type="short sequence motif" description="GXSXG" evidence="4">
    <location>
        <begin position="17"/>
        <end position="21"/>
    </location>
</feature>
<keyword evidence="3 4" id="KW-0443">Lipid metabolism</keyword>
<feature type="short sequence motif" description="DGA/G" evidence="4">
    <location>
        <begin position="144"/>
        <end position="146"/>
    </location>
</feature>
<sequence>MLRALLERGIHPDLVVGTSIGAINGAMVAHDPTPEVIEPLTRAWASPEASAVYGDGFMTQAGRFIRTKTHLNSPEPLRRLLERQLGEEASFEALAVPLKVVAASIERAAEHVFEAGPLVPAILASASVPGLLPATEIDGEHYLDGGIVNSIPISHAVDAGIRTIYVLQVGRIEQSLVAPRTPIETAKVAFEIARRHRYAHDLATLPDGVRLHVLPSGGELEGDDSLMSYRRMTTVQRRIDRAYEASAAYLEGVA</sequence>
<dbReference type="InterPro" id="IPR002641">
    <property type="entry name" value="PNPLA_dom"/>
</dbReference>
<evidence type="ECO:0000256" key="4">
    <source>
        <dbReference type="PROSITE-ProRule" id="PRU01161"/>
    </source>
</evidence>
<dbReference type="Pfam" id="PF01734">
    <property type="entry name" value="Patatin"/>
    <property type="match status" value="1"/>
</dbReference>